<evidence type="ECO:0000259" key="1">
    <source>
        <dbReference type="Pfam" id="PF19974"/>
    </source>
</evidence>
<name>A0A2P8HID5_SACCR</name>
<protein>
    <recommendedName>
        <fullName evidence="1">Ternary complex associated domain-containing protein</fullName>
    </recommendedName>
</protein>
<dbReference type="EMBL" id="PYAX01000026">
    <property type="protein sequence ID" value="PSL45972.1"/>
    <property type="molecule type" value="Genomic_DNA"/>
</dbReference>
<dbReference type="Pfam" id="PF19974">
    <property type="entry name" value="TCAD9"/>
    <property type="match status" value="1"/>
</dbReference>
<dbReference type="SUPFAM" id="SSF52540">
    <property type="entry name" value="P-loop containing nucleoside triphosphate hydrolases"/>
    <property type="match status" value="1"/>
</dbReference>
<feature type="domain" description="Ternary complex associated" evidence="1">
    <location>
        <begin position="43"/>
        <end position="449"/>
    </location>
</feature>
<evidence type="ECO:0000313" key="2">
    <source>
        <dbReference type="EMBL" id="PSL45972.1"/>
    </source>
</evidence>
<proteinExistence type="predicted"/>
<evidence type="ECO:0000313" key="3">
    <source>
        <dbReference type="Proteomes" id="UP000241118"/>
    </source>
</evidence>
<dbReference type="InterPro" id="IPR027417">
    <property type="entry name" value="P-loop_NTPase"/>
</dbReference>
<accession>A0A2P8HID5</accession>
<dbReference type="Proteomes" id="UP000241118">
    <property type="component" value="Unassembled WGS sequence"/>
</dbReference>
<keyword evidence="3" id="KW-1185">Reference proteome</keyword>
<dbReference type="InterPro" id="IPR045544">
    <property type="entry name" value="TCAD9"/>
</dbReference>
<comment type="caution">
    <text evidence="2">The sequence shown here is derived from an EMBL/GenBank/DDBJ whole genome shotgun (WGS) entry which is preliminary data.</text>
</comment>
<gene>
    <name evidence="2" type="ORF">B0I31_1263</name>
</gene>
<reference evidence="2 3" key="1">
    <citation type="submission" date="2018-03" db="EMBL/GenBank/DDBJ databases">
        <title>Genomic Encyclopedia of Type Strains, Phase III (KMG-III): the genomes of soil and plant-associated and newly described type strains.</title>
        <authorList>
            <person name="Whitman W."/>
        </authorList>
    </citation>
    <scope>NUCLEOTIDE SEQUENCE [LARGE SCALE GENOMIC DNA]</scope>
    <source>
        <strain evidence="2 3">CGMCC 4.7097</strain>
    </source>
</reference>
<sequence>MVDVELTFAPDLDLPDRRIAEIRAALRRIPPSGRPGGWRVTPDHVEVTGLIGGGLSGAVVAQLLLHRGDQQLRRIAKIGPAAELLAERRNFTEIVQPHLNVVCAPIDAWSPATGSSDRLEALVYDHVAQFAGRPDTEALTLEDLVRGGDTDLAVRLIERLFTGMASPFHHRAEPLKHKSLRDLNHTLGPDAVIRAGEVDGPHTYAEEVFLTSAGRAGVREGDPIRLDDVEWADGSPLGRVDDITIRVEGGERTPDVSGHVVRTRYARHAERIAGAFAAFDRDGDAVVADGVRCADPFAGLHKALTDSRFGRVRAVVHGDLNPRNAMVVPVGDQVILIDYARTAEGQPVLVDAAWLEVCLLRNVHSALGFADLVRLQRALGLAGRLLSLGGAADEVGTACADLVGDGAVADAFRVVFAIRAQAAKSYPFPDEWWAAHAAMLLLCAHRTVKWDDEQQTDERLRVAAAVASVAGEWLADTGPFTHWADVEPALRAVTSVLRPATEEAVEFAASLVAAVDPAVGVDELRDRVLRDTRRDEAGRVVIGFADEAVELVELAGDADDGEYGQVWRLVADRAECALIAESGAGKTTAMRALAYRMALDVVGDRERTAFDAPMRMVAHVDAWAIADRGDDVLPVRSLLVLGALHLVVDDVDLLPPQARTRVVRWLHGLRRRYPRTPVVVLGRGEAPPVFPEVRIRPLTPQQVYDHIERLVVLRRTQPAYGRLLLDRLSATWPDAHRVLQLPAGLAEFIRTGHIALTSAAVFTAGLNEQEKDELVDLAARVLDDWGDARAFRSQARLDHFGALALDRMPDHEVRRRARRFRWREACLIAVDLAWTGSRIIEAIVTEAIGADPPFAGALLARRRHPPAELVTRFLAAQREVLGQEWRGGVEVDRAVRALVALGTPEAYRVLAETGSFEGMAAIRKGLYPGADRNRLDEAFREVAVRALDPGAPVATKVAALRAVTVTGVPGLELLIGELVTDPAWEVATEAWSALLRLDAAVPPRLRDAYLRHLRDRLAVVEAALPRTAVVARKVSLQDERVNLLRHLVDPEILLDRRFRYEIADEVADSLHGLGVFAGDADPEAVRGLAALSVREANLVAHRALPDHADDLVSAASAESGGHLLLIAAAALPHAGGAALSHVVRVVRELVPVVEQDRFEGCAALLNAVAAVDPAEGARLAETCAATLAGRGVRERLTWPWSTAIARARAGSSALDALAADDFHRDGRRPNGAPADPGGLLEDGATPRWAVAVAAAGLTEALRRVRRLVAECADHEPVLVSSPRYGVLELAPAADVLSSLGYLARLAHDRGERPDEVAEVVRLLRDTALDAQHPSLREGRLIGAGYLGDCVPLLEAVEGGERLRVAARQAVTLWTPGPATPAAFAEPAAIARWLVDRLAVPGLSRAAREVLVELTEDVERRSGERVGR</sequence>
<organism evidence="2 3">
    <name type="scientific">Saccharothrix carnea</name>
    <dbReference type="NCBI Taxonomy" id="1280637"/>
    <lineage>
        <taxon>Bacteria</taxon>
        <taxon>Bacillati</taxon>
        <taxon>Actinomycetota</taxon>
        <taxon>Actinomycetes</taxon>
        <taxon>Pseudonocardiales</taxon>
        <taxon>Pseudonocardiaceae</taxon>
        <taxon>Saccharothrix</taxon>
    </lineage>
</organism>